<dbReference type="EMBL" id="WJQU01000001">
    <property type="protein sequence ID" value="KAJ6649850.1"/>
    <property type="molecule type" value="Genomic_DNA"/>
</dbReference>
<dbReference type="Proteomes" id="UP001151699">
    <property type="component" value="Chromosome A"/>
</dbReference>
<comment type="caution">
    <text evidence="1">The sequence shown here is derived from an EMBL/GenBank/DDBJ whole genome shotgun (WGS) entry which is preliminary data.</text>
</comment>
<proteinExistence type="predicted"/>
<name>A0A9Q0SAG5_9DIPT</name>
<reference evidence="1" key="1">
    <citation type="submission" date="2022-07" db="EMBL/GenBank/DDBJ databases">
        <authorList>
            <person name="Trinca V."/>
            <person name="Uliana J.V.C."/>
            <person name="Torres T.T."/>
            <person name="Ward R.J."/>
            <person name="Monesi N."/>
        </authorList>
    </citation>
    <scope>NUCLEOTIDE SEQUENCE</scope>
    <source>
        <strain evidence="1">HSMRA1968</strain>
        <tissue evidence="1">Whole embryos</tissue>
    </source>
</reference>
<dbReference type="AlphaFoldDB" id="A0A9Q0SAG5"/>
<keyword evidence="2" id="KW-1185">Reference proteome</keyword>
<evidence type="ECO:0000313" key="1">
    <source>
        <dbReference type="EMBL" id="KAJ6649850.1"/>
    </source>
</evidence>
<organism evidence="1 2">
    <name type="scientific">Pseudolycoriella hygida</name>
    <dbReference type="NCBI Taxonomy" id="35572"/>
    <lineage>
        <taxon>Eukaryota</taxon>
        <taxon>Metazoa</taxon>
        <taxon>Ecdysozoa</taxon>
        <taxon>Arthropoda</taxon>
        <taxon>Hexapoda</taxon>
        <taxon>Insecta</taxon>
        <taxon>Pterygota</taxon>
        <taxon>Neoptera</taxon>
        <taxon>Endopterygota</taxon>
        <taxon>Diptera</taxon>
        <taxon>Nematocera</taxon>
        <taxon>Sciaroidea</taxon>
        <taxon>Sciaridae</taxon>
        <taxon>Pseudolycoriella</taxon>
    </lineage>
</organism>
<sequence>MLVIKCSFWQPHGGKNKDKALDTPYRQKRKYVQKFRKVYEIGDVRNCSVQN</sequence>
<gene>
    <name evidence="1" type="ORF">Bhyg_05091</name>
</gene>
<protein>
    <submittedName>
        <fullName evidence="1">Uncharacterized protein</fullName>
    </submittedName>
</protein>
<accession>A0A9Q0SAG5</accession>
<evidence type="ECO:0000313" key="2">
    <source>
        <dbReference type="Proteomes" id="UP001151699"/>
    </source>
</evidence>